<keyword evidence="2" id="KW-1133">Transmembrane helix</keyword>
<dbReference type="EMBL" id="CABVLZ010000002">
    <property type="protein sequence ID" value="VVU94653.1"/>
    <property type="molecule type" value="Genomic_DNA"/>
</dbReference>
<proteinExistence type="predicted"/>
<keyword evidence="2" id="KW-0472">Membrane</keyword>
<protein>
    <submittedName>
        <fullName evidence="3">Uncharacterized protein</fullName>
    </submittedName>
</protein>
<evidence type="ECO:0000256" key="2">
    <source>
        <dbReference type="SAM" id="Phobius"/>
    </source>
</evidence>
<keyword evidence="1" id="KW-0175">Coiled coil</keyword>
<sequence>MDNNDHAEIDELKSLINKLESEKTALFRDYEIKKATTQIMQTEIDKLKEESLSNQEQLRANADNFTSVQHELELAINSLEEKEREYLDRIKMEIARQQALEAELNSVKTETNIDRTTWRVDIEDLSGLNEEMEEKNKTLEIELAQKILENLLMSMPTNQKLLKLNKEYNGYGIIIESFLETNQEDETVKKYKILWKRNNISILKRNEILKGLGLENGVLTIEKLNGEKIKLQFDRMQKFDFEDLSQGYQNLKQAALRKKNIRTLEKLQEFCKLKKNTHNQASKVYASKNLWFILPSILITALSGIFSFLSSSSEIDTNTSVWLSITVGVLASISTFLQSFSGAMDFGGKTEGHSAATEEYDNILTVINFEISNPNESLQNTYSFYDKIKNEILQIKQKCKYQVPQDINNKYNTDQVNYQLQKIKADLMKDALELKADIVRNSLEGKTTYHEIDINKLEREFNVFYESGEKNSCQCPEIKYEGGTDEIV</sequence>
<reference evidence="3" key="1">
    <citation type="submission" date="2019-09" db="EMBL/GenBank/DDBJ databases">
        <authorList>
            <person name="Needham M D."/>
        </authorList>
    </citation>
    <scope>NUCLEOTIDE SEQUENCE</scope>
</reference>
<dbReference type="AlphaFoldDB" id="A0A5E8CGW7"/>
<gene>
    <name evidence="3" type="ORF">CPAV1605_378</name>
</gene>
<feature type="transmembrane region" description="Helical" evidence="2">
    <location>
        <begin position="290"/>
        <end position="309"/>
    </location>
</feature>
<name>A0A5E8CGW7_9ZZZZ</name>
<accession>A0A5E8CGW7</accession>
<organism evidence="3">
    <name type="scientific">seawater metagenome</name>
    <dbReference type="NCBI Taxonomy" id="1561972"/>
    <lineage>
        <taxon>unclassified sequences</taxon>
        <taxon>metagenomes</taxon>
        <taxon>ecological metagenomes</taxon>
    </lineage>
</organism>
<keyword evidence="2" id="KW-0812">Transmembrane</keyword>
<evidence type="ECO:0000256" key="1">
    <source>
        <dbReference type="SAM" id="Coils"/>
    </source>
</evidence>
<feature type="coiled-coil region" evidence="1">
    <location>
        <begin position="122"/>
        <end position="149"/>
    </location>
</feature>
<evidence type="ECO:0000313" key="3">
    <source>
        <dbReference type="EMBL" id="VVU94653.1"/>
    </source>
</evidence>
<feature type="transmembrane region" description="Helical" evidence="2">
    <location>
        <begin position="321"/>
        <end position="340"/>
    </location>
</feature>